<dbReference type="Pfam" id="PF02873">
    <property type="entry name" value="MurB_C"/>
    <property type="match status" value="1"/>
</dbReference>
<organism evidence="5 6">
    <name type="scientific">Marinobacter salsuginis</name>
    <dbReference type="NCBI Taxonomy" id="418719"/>
    <lineage>
        <taxon>Bacteria</taxon>
        <taxon>Pseudomonadati</taxon>
        <taxon>Pseudomonadota</taxon>
        <taxon>Gammaproteobacteria</taxon>
        <taxon>Pseudomonadales</taxon>
        <taxon>Marinobacteraceae</taxon>
        <taxon>Marinobacter</taxon>
    </lineage>
</organism>
<dbReference type="AlphaFoldDB" id="A0A5M3PJS7"/>
<dbReference type="EMBL" id="BGZH01000001">
    <property type="protein sequence ID" value="GBO83163.1"/>
    <property type="molecule type" value="Genomic_DNA"/>
</dbReference>
<feature type="domain" description="UDP-N-acetylenolpyruvoylglucosamine reductase C-terminal" evidence="4">
    <location>
        <begin position="9"/>
        <end position="70"/>
    </location>
</feature>
<protein>
    <recommendedName>
        <fullName evidence="2">UDP-N-acetylenolpyruvoylglucosamine reductase</fullName>
    </recommendedName>
    <alternativeName>
        <fullName evidence="3">UDP-N-acetylmuramate dehydrogenase</fullName>
    </alternativeName>
</protein>
<dbReference type="PANTHER" id="PTHR21071:SF4">
    <property type="entry name" value="UDP-N-ACETYLENOLPYRUVOYLGLUCOSAMINE REDUCTASE"/>
    <property type="match status" value="1"/>
</dbReference>
<reference evidence="5 6" key="1">
    <citation type="journal article" date="2019" name="J. Gen. Appl. Microbiol.">
        <title>Aerobic degradation of cis-dichloroethene by the marine bacterium Marinobacter salsuginis strain 5N-3.</title>
        <authorList>
            <person name="Inoue Y."/>
            <person name="Fukunaga Y."/>
            <person name="Katsumata H."/>
            <person name="Ohji S."/>
            <person name="Hosoyama A."/>
            <person name="Mori K."/>
            <person name="Ando K."/>
        </authorList>
    </citation>
    <scope>NUCLEOTIDE SEQUENCE [LARGE SCALE GENOMIC DNA]</scope>
    <source>
        <strain evidence="5 6">5N-3</strain>
    </source>
</reference>
<evidence type="ECO:0000256" key="3">
    <source>
        <dbReference type="ARBA" id="ARBA00031026"/>
    </source>
</evidence>
<keyword evidence="6" id="KW-1185">Reference proteome</keyword>
<dbReference type="GO" id="GO:0008762">
    <property type="term" value="F:UDP-N-acetylmuramate dehydrogenase activity"/>
    <property type="evidence" value="ECO:0007669"/>
    <property type="project" value="InterPro"/>
</dbReference>
<gene>
    <name evidence="5" type="ORF">MS5N3_06140</name>
</gene>
<accession>A0A5M3PJS7</accession>
<dbReference type="Proteomes" id="UP000340077">
    <property type="component" value="Unassembled WGS sequence"/>
</dbReference>
<dbReference type="InterPro" id="IPR036635">
    <property type="entry name" value="MurB_C_sf"/>
</dbReference>
<comment type="caution">
    <text evidence="5">The sequence shown here is derived from an EMBL/GenBank/DDBJ whole genome shotgun (WGS) entry which is preliminary data.</text>
</comment>
<sequence length="85" mass="9161">MYAEIGPPGAAIEKIGFKGFKRGGAQVSPMHANFIVNTGNAKAKDVLEIIVEIQSAVERNTGYKMEVEACYVSHEGKVMPADCVF</sequence>
<dbReference type="Gene3D" id="3.90.78.10">
    <property type="entry name" value="UDP-N-acetylenolpyruvoylglucosamine reductase, C-terminal domain"/>
    <property type="match status" value="1"/>
</dbReference>
<dbReference type="GO" id="GO:0005829">
    <property type="term" value="C:cytosol"/>
    <property type="evidence" value="ECO:0007669"/>
    <property type="project" value="TreeGrafter"/>
</dbReference>
<dbReference type="SUPFAM" id="SSF56194">
    <property type="entry name" value="Uridine diphospho-N-Acetylenolpyruvylglucosamine reductase, MurB, C-terminal domain"/>
    <property type="match status" value="1"/>
</dbReference>
<comment type="cofactor">
    <cofactor evidence="1">
        <name>FAD</name>
        <dbReference type="ChEBI" id="CHEBI:57692"/>
    </cofactor>
</comment>
<evidence type="ECO:0000313" key="6">
    <source>
        <dbReference type="Proteomes" id="UP000340077"/>
    </source>
</evidence>
<evidence type="ECO:0000256" key="2">
    <source>
        <dbReference type="ARBA" id="ARBA00015188"/>
    </source>
</evidence>
<dbReference type="GO" id="GO:0071555">
    <property type="term" value="P:cell wall organization"/>
    <property type="evidence" value="ECO:0007669"/>
    <property type="project" value="TreeGrafter"/>
</dbReference>
<name>A0A5M3PJS7_9GAMM</name>
<dbReference type="InterPro" id="IPR003170">
    <property type="entry name" value="MurB"/>
</dbReference>
<dbReference type="InterPro" id="IPR011601">
    <property type="entry name" value="MurB_C"/>
</dbReference>
<dbReference type="GO" id="GO:0050660">
    <property type="term" value="F:flavin adenine dinucleotide binding"/>
    <property type="evidence" value="ECO:0007669"/>
    <property type="project" value="TreeGrafter"/>
</dbReference>
<evidence type="ECO:0000313" key="5">
    <source>
        <dbReference type="EMBL" id="GBO83163.1"/>
    </source>
</evidence>
<evidence type="ECO:0000256" key="1">
    <source>
        <dbReference type="ARBA" id="ARBA00001974"/>
    </source>
</evidence>
<dbReference type="PANTHER" id="PTHR21071">
    <property type="entry name" value="UDP-N-ACETYLENOLPYRUVOYLGLUCOSAMINE REDUCTASE"/>
    <property type="match status" value="1"/>
</dbReference>
<proteinExistence type="predicted"/>
<evidence type="ECO:0000259" key="4">
    <source>
        <dbReference type="Pfam" id="PF02873"/>
    </source>
</evidence>